<dbReference type="Gene3D" id="2.80.10.50">
    <property type="match status" value="1"/>
</dbReference>
<gene>
    <name evidence="2" type="ORF">SAMN05421833_14423</name>
</gene>
<dbReference type="SUPFAM" id="SSF50370">
    <property type="entry name" value="Ricin B-like lectins"/>
    <property type="match status" value="1"/>
</dbReference>
<keyword evidence="2" id="KW-0430">Lectin</keyword>
<dbReference type="Pfam" id="PF14200">
    <property type="entry name" value="RicinB_lectin_2"/>
    <property type="match status" value="2"/>
</dbReference>
<protein>
    <submittedName>
        <fullName evidence="2">Ricin-type beta-trefoil lectin domain-like</fullName>
    </submittedName>
</protein>
<keyword evidence="3" id="KW-1185">Reference proteome</keyword>
<evidence type="ECO:0000313" key="2">
    <source>
        <dbReference type="EMBL" id="SIS22638.1"/>
    </source>
</evidence>
<dbReference type="EMBL" id="FTNI01000044">
    <property type="protein sequence ID" value="SIS22638.1"/>
    <property type="molecule type" value="Genomic_DNA"/>
</dbReference>
<dbReference type="SMART" id="SM00458">
    <property type="entry name" value="RICIN"/>
    <property type="match status" value="1"/>
</dbReference>
<dbReference type="PROSITE" id="PS50231">
    <property type="entry name" value="RICIN_B_LECTIN"/>
    <property type="match status" value="1"/>
</dbReference>
<name>A0A1N7HD69_9ACTN</name>
<reference evidence="3" key="1">
    <citation type="submission" date="2017-01" db="EMBL/GenBank/DDBJ databases">
        <authorList>
            <person name="Varghese N."/>
            <person name="Submissions S."/>
        </authorList>
    </citation>
    <scope>NUCLEOTIDE SEQUENCE [LARGE SCALE GENOMIC DNA]</scope>
    <source>
        <strain evidence="3">ATCC 12950</strain>
    </source>
</reference>
<dbReference type="InterPro" id="IPR000772">
    <property type="entry name" value="Ricin_B_lectin"/>
</dbReference>
<sequence length="197" mass="21559">MRNPPVTPTLDHMKGEKIMSFAKIRRALAVASTAIAGLALTGTGVAHAKTTYYEIVAEHSGRCLDVQDASRAHGANVLQAYCVNGYNQQWALVPTDSGYFKLVARHSGKCLDVQDASRFHGANVLQATCWSPGYNQQWKMRTMGGPKWRGTGTPFELIARHSGLCLDVQDASRAHGANVLQAICKGRPNQIWRLRTP</sequence>
<dbReference type="Proteomes" id="UP000186096">
    <property type="component" value="Unassembled WGS sequence"/>
</dbReference>
<dbReference type="STRING" id="58117.SAMN05421833_14423"/>
<dbReference type="InterPro" id="IPR035992">
    <property type="entry name" value="Ricin_B-like_lectins"/>
</dbReference>
<evidence type="ECO:0000259" key="1">
    <source>
        <dbReference type="SMART" id="SM00458"/>
    </source>
</evidence>
<dbReference type="AlphaFoldDB" id="A0A1N7HD69"/>
<dbReference type="GO" id="GO:0030246">
    <property type="term" value="F:carbohydrate binding"/>
    <property type="evidence" value="ECO:0007669"/>
    <property type="project" value="UniProtKB-KW"/>
</dbReference>
<feature type="domain" description="Ricin B lectin" evidence="1">
    <location>
        <begin position="49"/>
        <end position="195"/>
    </location>
</feature>
<proteinExistence type="predicted"/>
<accession>A0A1N7HD69</accession>
<evidence type="ECO:0000313" key="3">
    <source>
        <dbReference type="Proteomes" id="UP000186096"/>
    </source>
</evidence>
<organism evidence="2 3">
    <name type="scientific">Microbispora rosea</name>
    <dbReference type="NCBI Taxonomy" id="58117"/>
    <lineage>
        <taxon>Bacteria</taxon>
        <taxon>Bacillati</taxon>
        <taxon>Actinomycetota</taxon>
        <taxon>Actinomycetes</taxon>
        <taxon>Streptosporangiales</taxon>
        <taxon>Streptosporangiaceae</taxon>
        <taxon>Microbispora</taxon>
    </lineage>
</organism>